<protein>
    <submittedName>
        <fullName evidence="12">ATP-binding cassette subfamily B protein</fullName>
    </submittedName>
</protein>
<feature type="transmembrane region" description="Helical" evidence="9">
    <location>
        <begin position="279"/>
        <end position="299"/>
    </location>
</feature>
<sequence>MALWRLLAGHLRPRRRAVAAVVLLQVAQTAALLYLPTLNAVIIDDGVFAGDTGLILRLGAVMAGVSLVQGAATLAAVHLSARTAMGVGRDLREAVYLHVGRLSGQEVGALGVPSLITRTTNDVQQIQTFALSLLTAIVAAPVMAVGGIVMAVLQDVALSWLLVALVPVLGVVTAVLVGRMRPLSRAVQERVDAVNRVLREQIAGVRVTRAFVRQDAERARFGRANAELTDVSTRLGYTSVALMPLVVNLVNVCGVFVIWAGAQRVGGGGLGVGELTVFLTYLAMIQTAVLTAAFVIMNLPRAEVCAVRVAEVLDTEPSLAPPARPVRRMRAPGRVELRGVRFRYPGAEDDVLHGVDLVGRPGTTTAIVGSTGSGKSTLLGLIRRLSDPTEGTVLFGGEDATTLDPDLLARSASMVEQRPHLFSGTVATNLRLGHARATDDELWHALGIAQARDFVPDLDAPVAQGGANLSGGQRQRLSLARALVRRTPVYLLDDPFSALDHTTESRVRQAVAAETADATVIVVAQRVRAILDADHIVVLDEGRVAGAGTHEELVRDSPVYREIVRSQLGEELVG</sequence>
<evidence type="ECO:0000256" key="7">
    <source>
        <dbReference type="ARBA" id="ARBA00022989"/>
    </source>
</evidence>
<dbReference type="SMART" id="SM00382">
    <property type="entry name" value="AAA"/>
    <property type="match status" value="1"/>
</dbReference>
<organism evidence="12 13">
    <name type="scientific">Nonomuraea endophytica</name>
    <dbReference type="NCBI Taxonomy" id="714136"/>
    <lineage>
        <taxon>Bacteria</taxon>
        <taxon>Bacillati</taxon>
        <taxon>Actinomycetota</taxon>
        <taxon>Actinomycetes</taxon>
        <taxon>Streptosporangiales</taxon>
        <taxon>Streptosporangiaceae</taxon>
        <taxon>Nonomuraea</taxon>
    </lineage>
</organism>
<evidence type="ECO:0000313" key="13">
    <source>
        <dbReference type="Proteomes" id="UP000568380"/>
    </source>
</evidence>
<evidence type="ECO:0000313" key="12">
    <source>
        <dbReference type="EMBL" id="MBB5084162.1"/>
    </source>
</evidence>
<keyword evidence="8 9" id="KW-0472">Membrane</keyword>
<feature type="domain" description="ABC transporter" evidence="10">
    <location>
        <begin position="335"/>
        <end position="566"/>
    </location>
</feature>
<reference evidence="12 13" key="1">
    <citation type="submission" date="2020-08" db="EMBL/GenBank/DDBJ databases">
        <title>Genomic Encyclopedia of Type Strains, Phase IV (KMG-IV): sequencing the most valuable type-strain genomes for metagenomic binning, comparative biology and taxonomic classification.</title>
        <authorList>
            <person name="Goeker M."/>
        </authorList>
    </citation>
    <scope>NUCLEOTIDE SEQUENCE [LARGE SCALE GENOMIC DNA]</scope>
    <source>
        <strain evidence="12 13">DSM 45385</strain>
    </source>
</reference>
<keyword evidence="7 9" id="KW-1133">Transmembrane helix</keyword>
<dbReference type="InterPro" id="IPR039421">
    <property type="entry name" value="Type_1_exporter"/>
</dbReference>
<dbReference type="Pfam" id="PF00664">
    <property type="entry name" value="ABC_membrane"/>
    <property type="match status" value="1"/>
</dbReference>
<dbReference type="Gene3D" id="3.40.50.300">
    <property type="entry name" value="P-loop containing nucleotide triphosphate hydrolases"/>
    <property type="match status" value="1"/>
</dbReference>
<comment type="caution">
    <text evidence="12">The sequence shown here is derived from an EMBL/GenBank/DDBJ whole genome shotgun (WGS) entry which is preliminary data.</text>
</comment>
<accession>A0A7W8EMP3</accession>
<keyword evidence="5" id="KW-0547">Nucleotide-binding</keyword>
<evidence type="ECO:0000256" key="5">
    <source>
        <dbReference type="ARBA" id="ARBA00022741"/>
    </source>
</evidence>
<evidence type="ECO:0000256" key="8">
    <source>
        <dbReference type="ARBA" id="ARBA00023136"/>
    </source>
</evidence>
<feature type="transmembrane region" description="Helical" evidence="9">
    <location>
        <begin position="56"/>
        <end position="79"/>
    </location>
</feature>
<dbReference type="GO" id="GO:0015421">
    <property type="term" value="F:ABC-type oligopeptide transporter activity"/>
    <property type="evidence" value="ECO:0007669"/>
    <property type="project" value="TreeGrafter"/>
</dbReference>
<dbReference type="CDD" id="cd18548">
    <property type="entry name" value="ABC_6TM_Tm287_like"/>
    <property type="match status" value="1"/>
</dbReference>
<evidence type="ECO:0000256" key="1">
    <source>
        <dbReference type="ARBA" id="ARBA00004651"/>
    </source>
</evidence>
<dbReference type="InterPro" id="IPR011527">
    <property type="entry name" value="ABC1_TM_dom"/>
</dbReference>
<evidence type="ECO:0000256" key="3">
    <source>
        <dbReference type="ARBA" id="ARBA00022475"/>
    </source>
</evidence>
<feature type="transmembrane region" description="Helical" evidence="9">
    <location>
        <begin position="128"/>
        <end position="152"/>
    </location>
</feature>
<dbReference type="PROSITE" id="PS50893">
    <property type="entry name" value="ABC_TRANSPORTER_2"/>
    <property type="match status" value="1"/>
</dbReference>
<evidence type="ECO:0000259" key="10">
    <source>
        <dbReference type="PROSITE" id="PS50893"/>
    </source>
</evidence>
<evidence type="ECO:0000256" key="9">
    <source>
        <dbReference type="SAM" id="Phobius"/>
    </source>
</evidence>
<dbReference type="PROSITE" id="PS00211">
    <property type="entry name" value="ABC_TRANSPORTER_1"/>
    <property type="match status" value="1"/>
</dbReference>
<evidence type="ECO:0000256" key="4">
    <source>
        <dbReference type="ARBA" id="ARBA00022692"/>
    </source>
</evidence>
<comment type="subcellular location">
    <subcellularLocation>
        <location evidence="1">Cell membrane</location>
        <topology evidence="1">Multi-pass membrane protein</topology>
    </subcellularLocation>
</comment>
<dbReference type="FunFam" id="3.40.50.300:FF:000854">
    <property type="entry name" value="Multidrug ABC transporter ATP-binding protein"/>
    <property type="match status" value="1"/>
</dbReference>
<dbReference type="EMBL" id="JACHIN010000021">
    <property type="protein sequence ID" value="MBB5084162.1"/>
    <property type="molecule type" value="Genomic_DNA"/>
</dbReference>
<feature type="domain" description="ABC transmembrane type-1" evidence="11">
    <location>
        <begin position="19"/>
        <end position="301"/>
    </location>
</feature>
<proteinExistence type="predicted"/>
<dbReference type="Gene3D" id="1.20.1560.10">
    <property type="entry name" value="ABC transporter type 1, transmembrane domain"/>
    <property type="match status" value="1"/>
</dbReference>
<dbReference type="InterPro" id="IPR027417">
    <property type="entry name" value="P-loop_NTPase"/>
</dbReference>
<dbReference type="GO" id="GO:0005524">
    <property type="term" value="F:ATP binding"/>
    <property type="evidence" value="ECO:0007669"/>
    <property type="project" value="UniProtKB-KW"/>
</dbReference>
<keyword evidence="4 9" id="KW-0812">Transmembrane</keyword>
<dbReference type="Pfam" id="PF00005">
    <property type="entry name" value="ABC_tran"/>
    <property type="match status" value="1"/>
</dbReference>
<dbReference type="RefSeq" id="WP_312896801.1">
    <property type="nucleotide sequence ID" value="NZ_JACHIN010000021.1"/>
</dbReference>
<feature type="transmembrane region" description="Helical" evidence="9">
    <location>
        <begin position="240"/>
        <end position="259"/>
    </location>
</feature>
<dbReference type="SUPFAM" id="SSF52540">
    <property type="entry name" value="P-loop containing nucleoside triphosphate hydrolases"/>
    <property type="match status" value="1"/>
</dbReference>
<evidence type="ECO:0000256" key="6">
    <source>
        <dbReference type="ARBA" id="ARBA00022840"/>
    </source>
</evidence>
<dbReference type="GO" id="GO:0005886">
    <property type="term" value="C:plasma membrane"/>
    <property type="evidence" value="ECO:0007669"/>
    <property type="project" value="UniProtKB-SubCell"/>
</dbReference>
<dbReference type="InterPro" id="IPR003439">
    <property type="entry name" value="ABC_transporter-like_ATP-bd"/>
</dbReference>
<dbReference type="AlphaFoldDB" id="A0A7W8EMP3"/>
<dbReference type="PANTHER" id="PTHR43394">
    <property type="entry name" value="ATP-DEPENDENT PERMEASE MDL1, MITOCHONDRIAL"/>
    <property type="match status" value="1"/>
</dbReference>
<keyword evidence="2" id="KW-0813">Transport</keyword>
<dbReference type="PROSITE" id="PS50929">
    <property type="entry name" value="ABC_TM1F"/>
    <property type="match status" value="1"/>
</dbReference>
<dbReference type="Proteomes" id="UP000568380">
    <property type="component" value="Unassembled WGS sequence"/>
</dbReference>
<feature type="transmembrane region" description="Helical" evidence="9">
    <location>
        <begin position="158"/>
        <end position="178"/>
    </location>
</feature>
<dbReference type="InterPro" id="IPR003593">
    <property type="entry name" value="AAA+_ATPase"/>
</dbReference>
<dbReference type="GO" id="GO:0016887">
    <property type="term" value="F:ATP hydrolysis activity"/>
    <property type="evidence" value="ECO:0007669"/>
    <property type="project" value="InterPro"/>
</dbReference>
<dbReference type="PANTHER" id="PTHR43394:SF1">
    <property type="entry name" value="ATP-BINDING CASSETTE SUB-FAMILY B MEMBER 10, MITOCHONDRIAL"/>
    <property type="match status" value="1"/>
</dbReference>
<evidence type="ECO:0000259" key="11">
    <source>
        <dbReference type="PROSITE" id="PS50929"/>
    </source>
</evidence>
<name>A0A7W8EMP3_9ACTN</name>
<evidence type="ECO:0000256" key="2">
    <source>
        <dbReference type="ARBA" id="ARBA00022448"/>
    </source>
</evidence>
<dbReference type="InterPro" id="IPR036640">
    <property type="entry name" value="ABC1_TM_sf"/>
</dbReference>
<keyword evidence="3" id="KW-1003">Cell membrane</keyword>
<dbReference type="InterPro" id="IPR017871">
    <property type="entry name" value="ABC_transporter-like_CS"/>
</dbReference>
<gene>
    <name evidence="12" type="ORF">HNR40_009670</name>
</gene>
<keyword evidence="13" id="KW-1185">Reference proteome</keyword>
<keyword evidence="6 12" id="KW-0067">ATP-binding</keyword>
<dbReference type="SUPFAM" id="SSF90123">
    <property type="entry name" value="ABC transporter transmembrane region"/>
    <property type="match status" value="1"/>
</dbReference>